<name>A0A0G3B115_SALTM</name>
<keyword evidence="1" id="KW-0614">Plasmid</keyword>
<reference evidence="1" key="1">
    <citation type="submission" date="2015-03" db="EMBL/GenBank/DDBJ databases">
        <title>Complete genome sequences of four Salmonella Typhimurium IncHI1 plasmids and their characteristics.</title>
        <authorList>
            <person name="Kubasova T."/>
            <person name="Matiasovicova J."/>
            <person name="Cejkova D."/>
            <person name="Sekelova Z."/>
            <person name="Polansky O."/>
            <person name="Medvecky M."/>
            <person name="Rychlik I."/>
            <person name="Juricova H."/>
        </authorList>
    </citation>
    <scope>NUCLEOTIDE SEQUENCE</scope>
    <source>
        <strain evidence="1">8025</strain>
        <plasmid evidence="1">p8025</plasmid>
    </source>
</reference>
<geneLocation type="plasmid" evidence="1">
    <name>p8025</name>
</geneLocation>
<protein>
    <submittedName>
        <fullName evidence="1">Uncharacterized protein</fullName>
    </submittedName>
</protein>
<sequence length="199" mass="22058">MLKLDNVLSQIFVFSLFERFLLICVNQVLCSRYLLPDTKIILNGILALPLFCLPETLFVTDKTSILVLTPILELAEEAHKSLKENLKEIGTSDTTGTCMFACILVCKFARLRGMVASIRGGNGTDNGGLFNEYGGHGHYWCELSAGGMTFYIDIAAEQFGYPSFIVKNANDVSDFPRYIPGNQATVDEHVRLAYTEGIQ</sequence>
<dbReference type="EMBL" id="KP899803">
    <property type="protein sequence ID" value="AKJ19816.1"/>
    <property type="molecule type" value="Genomic_DNA"/>
</dbReference>
<evidence type="ECO:0000313" key="1">
    <source>
        <dbReference type="EMBL" id="AKJ19816.1"/>
    </source>
</evidence>
<organism evidence="1">
    <name type="scientific">Salmonella typhimurium</name>
    <dbReference type="NCBI Taxonomy" id="90371"/>
    <lineage>
        <taxon>Bacteria</taxon>
        <taxon>Pseudomonadati</taxon>
        <taxon>Pseudomonadota</taxon>
        <taxon>Gammaproteobacteria</taxon>
        <taxon>Enterobacterales</taxon>
        <taxon>Enterobacteriaceae</taxon>
        <taxon>Salmonella</taxon>
    </lineage>
</organism>
<proteinExistence type="predicted"/>
<dbReference type="AlphaFoldDB" id="A0A0G3B115"/>
<accession>A0A0G3B115</accession>